<keyword evidence="2" id="KW-1185">Reference proteome</keyword>
<sequence length="110" mass="11525">MKFFIFTLLALVFIFTKVQGQCDFSCTSQATFSTNFDGSFGTATCSNGNDLSGRCLGCCESWGLSRGISKSSVSGFVSSDGSRCTCCGNFCGGDDGGNPQFIAQQSLNGK</sequence>
<dbReference type="PANTHER" id="PTHR37959">
    <property type="entry name" value="PROTEIN CBG15758"/>
    <property type="match status" value="1"/>
</dbReference>
<dbReference type="Proteomes" id="UP000887540">
    <property type="component" value="Unplaced"/>
</dbReference>
<protein>
    <submittedName>
        <fullName evidence="3">Uncharacterized protein</fullName>
    </submittedName>
</protein>
<dbReference type="WBParaSite" id="ACRNAN_Path_115.g414.t1">
    <property type="protein sequence ID" value="ACRNAN_Path_115.g414.t1"/>
    <property type="gene ID" value="ACRNAN_Path_115.g414"/>
</dbReference>
<keyword evidence="1" id="KW-0732">Signal</keyword>
<reference evidence="3" key="1">
    <citation type="submission" date="2022-11" db="UniProtKB">
        <authorList>
            <consortium name="WormBaseParasite"/>
        </authorList>
    </citation>
    <scope>IDENTIFICATION</scope>
</reference>
<name>A0A914BWC6_9BILA</name>
<evidence type="ECO:0000313" key="3">
    <source>
        <dbReference type="WBParaSite" id="ACRNAN_Path_115.g414.t1"/>
    </source>
</evidence>
<feature type="chain" id="PRO_5036964835" evidence="1">
    <location>
        <begin position="21"/>
        <end position="110"/>
    </location>
</feature>
<accession>A0A914BWC6</accession>
<feature type="signal peptide" evidence="1">
    <location>
        <begin position="1"/>
        <end position="20"/>
    </location>
</feature>
<organism evidence="2 3">
    <name type="scientific">Acrobeloides nanus</name>
    <dbReference type="NCBI Taxonomy" id="290746"/>
    <lineage>
        <taxon>Eukaryota</taxon>
        <taxon>Metazoa</taxon>
        <taxon>Ecdysozoa</taxon>
        <taxon>Nematoda</taxon>
        <taxon>Chromadorea</taxon>
        <taxon>Rhabditida</taxon>
        <taxon>Tylenchina</taxon>
        <taxon>Cephalobomorpha</taxon>
        <taxon>Cephaloboidea</taxon>
        <taxon>Cephalobidae</taxon>
        <taxon>Acrobeloides</taxon>
    </lineage>
</organism>
<dbReference type="AlphaFoldDB" id="A0A914BWC6"/>
<evidence type="ECO:0000313" key="2">
    <source>
        <dbReference type="Proteomes" id="UP000887540"/>
    </source>
</evidence>
<proteinExistence type="predicted"/>
<dbReference type="PANTHER" id="PTHR37959:SF1">
    <property type="entry name" value="SECRETED PROTEIN"/>
    <property type="match status" value="1"/>
</dbReference>
<evidence type="ECO:0000256" key="1">
    <source>
        <dbReference type="SAM" id="SignalP"/>
    </source>
</evidence>